<dbReference type="InterPro" id="IPR052521">
    <property type="entry name" value="Cell_div_SPOR-domain"/>
</dbReference>
<dbReference type="SUPFAM" id="SSF110997">
    <property type="entry name" value="Sporulation related repeat"/>
    <property type="match status" value="1"/>
</dbReference>
<feature type="compositionally biased region" description="Basic and acidic residues" evidence="1">
    <location>
        <begin position="61"/>
        <end position="73"/>
    </location>
</feature>
<dbReference type="EMBL" id="FOVF01000040">
    <property type="protein sequence ID" value="SFN63732.1"/>
    <property type="molecule type" value="Genomic_DNA"/>
</dbReference>
<dbReference type="GO" id="GO:0042834">
    <property type="term" value="F:peptidoglycan binding"/>
    <property type="evidence" value="ECO:0007669"/>
    <property type="project" value="InterPro"/>
</dbReference>
<dbReference type="AlphaFoldDB" id="A0A1I5AMY6"/>
<feature type="transmembrane region" description="Helical" evidence="2">
    <location>
        <begin position="20"/>
        <end position="40"/>
    </location>
</feature>
<dbReference type="Gene3D" id="3.30.70.1070">
    <property type="entry name" value="Sporulation related repeat"/>
    <property type="match status" value="1"/>
</dbReference>
<proteinExistence type="predicted"/>
<dbReference type="Pfam" id="PF05036">
    <property type="entry name" value="SPOR"/>
    <property type="match status" value="1"/>
</dbReference>
<dbReference type="OrthoDB" id="8558195at2"/>
<evidence type="ECO:0000313" key="4">
    <source>
        <dbReference type="EMBL" id="SFN63732.1"/>
    </source>
</evidence>
<reference evidence="4 5" key="1">
    <citation type="submission" date="2016-10" db="EMBL/GenBank/DDBJ databases">
        <authorList>
            <person name="de Groot N.N."/>
        </authorList>
    </citation>
    <scope>NUCLEOTIDE SEQUENCE [LARGE SCALE GENOMIC DNA]</scope>
    <source>
        <strain evidence="4 5">CGMCC 1.7659</strain>
    </source>
</reference>
<dbReference type="GO" id="GO:0032506">
    <property type="term" value="P:cytokinetic process"/>
    <property type="evidence" value="ECO:0007669"/>
    <property type="project" value="TreeGrafter"/>
</dbReference>
<feature type="region of interest" description="Disordered" evidence="1">
    <location>
        <begin position="50"/>
        <end position="73"/>
    </location>
</feature>
<dbReference type="InterPro" id="IPR036680">
    <property type="entry name" value="SPOR-like_sf"/>
</dbReference>
<dbReference type="PANTHER" id="PTHR38687:SF1">
    <property type="entry name" value="CELL DIVISION PROTEIN DEDD"/>
    <property type="match status" value="1"/>
</dbReference>
<organism evidence="4 5">
    <name type="scientific">Dokdonella immobilis</name>
    <dbReference type="NCBI Taxonomy" id="578942"/>
    <lineage>
        <taxon>Bacteria</taxon>
        <taxon>Pseudomonadati</taxon>
        <taxon>Pseudomonadota</taxon>
        <taxon>Gammaproteobacteria</taxon>
        <taxon>Lysobacterales</taxon>
        <taxon>Rhodanobacteraceae</taxon>
        <taxon>Dokdonella</taxon>
    </lineage>
</organism>
<keyword evidence="2" id="KW-0472">Membrane</keyword>
<evidence type="ECO:0000256" key="1">
    <source>
        <dbReference type="SAM" id="MobiDB-lite"/>
    </source>
</evidence>
<evidence type="ECO:0000259" key="3">
    <source>
        <dbReference type="PROSITE" id="PS51724"/>
    </source>
</evidence>
<dbReference type="GO" id="GO:0030428">
    <property type="term" value="C:cell septum"/>
    <property type="evidence" value="ECO:0007669"/>
    <property type="project" value="TreeGrafter"/>
</dbReference>
<gene>
    <name evidence="4" type="ORF">SAMN05216289_14014</name>
</gene>
<dbReference type="RefSeq" id="WP_092410590.1">
    <property type="nucleotide sequence ID" value="NZ_FOVF01000040.1"/>
</dbReference>
<dbReference type="PANTHER" id="PTHR38687">
    <property type="entry name" value="CELL DIVISION PROTEIN DEDD-RELATED"/>
    <property type="match status" value="1"/>
</dbReference>
<sequence>MASRSRKQATRGGSRPAVPAWIWLGVGVVLGLVVAMLFLGSDWAPMLRKKAGPQPNPEAVAPRETDPPLVEARDKPRKNYDFYSVLPEMEVVIPDAEISAKARAEAAQKAASSPTPPVSASARYLLQAGSYPSAKAADEVKAKLAILGFVAQVQPVTINGKTWNRVRLGPYASASELETTKAALADNGFNAIALKEEGGN</sequence>
<dbReference type="InterPro" id="IPR007730">
    <property type="entry name" value="SPOR-like_dom"/>
</dbReference>
<protein>
    <submittedName>
        <fullName evidence="4">Sporulation related domain-containing protein</fullName>
    </submittedName>
</protein>
<evidence type="ECO:0000313" key="5">
    <source>
        <dbReference type="Proteomes" id="UP000198575"/>
    </source>
</evidence>
<keyword evidence="2" id="KW-0812">Transmembrane</keyword>
<keyword evidence="5" id="KW-1185">Reference proteome</keyword>
<feature type="domain" description="SPOR" evidence="3">
    <location>
        <begin position="118"/>
        <end position="197"/>
    </location>
</feature>
<dbReference type="GO" id="GO:0032153">
    <property type="term" value="C:cell division site"/>
    <property type="evidence" value="ECO:0007669"/>
    <property type="project" value="TreeGrafter"/>
</dbReference>
<dbReference type="Proteomes" id="UP000198575">
    <property type="component" value="Unassembled WGS sequence"/>
</dbReference>
<evidence type="ECO:0000256" key="2">
    <source>
        <dbReference type="SAM" id="Phobius"/>
    </source>
</evidence>
<keyword evidence="2" id="KW-1133">Transmembrane helix</keyword>
<accession>A0A1I5AMY6</accession>
<dbReference type="PROSITE" id="PS51724">
    <property type="entry name" value="SPOR"/>
    <property type="match status" value="1"/>
</dbReference>
<dbReference type="STRING" id="578942.SAMN05216289_14014"/>
<name>A0A1I5AMY6_9GAMM</name>